<accession>A0AC34QYX8</accession>
<evidence type="ECO:0000313" key="2">
    <source>
        <dbReference type="WBParaSite" id="JU765_v2.g20543.t1"/>
    </source>
</evidence>
<organism evidence="1 2">
    <name type="scientific">Panagrolaimus sp. JU765</name>
    <dbReference type="NCBI Taxonomy" id="591449"/>
    <lineage>
        <taxon>Eukaryota</taxon>
        <taxon>Metazoa</taxon>
        <taxon>Ecdysozoa</taxon>
        <taxon>Nematoda</taxon>
        <taxon>Chromadorea</taxon>
        <taxon>Rhabditida</taxon>
        <taxon>Tylenchina</taxon>
        <taxon>Panagrolaimomorpha</taxon>
        <taxon>Panagrolaimoidea</taxon>
        <taxon>Panagrolaimidae</taxon>
        <taxon>Panagrolaimus</taxon>
    </lineage>
</organism>
<reference evidence="2" key="1">
    <citation type="submission" date="2022-11" db="UniProtKB">
        <authorList>
            <consortium name="WormBaseParasite"/>
        </authorList>
    </citation>
    <scope>IDENTIFICATION</scope>
</reference>
<evidence type="ECO:0000313" key="1">
    <source>
        <dbReference type="Proteomes" id="UP000887576"/>
    </source>
</evidence>
<sequence length="233" mass="25880">MLTRDSVKNQNSERVDQIINELNSKLLALSGQDCDIEVDIRIKFPNASGSQSNSRRSQTSGTPSRRSSRTSEDSRRSSSRRCAKKQRHRHHHHHHRHHRQNKVDDFAFDVGDYARVDRGDKEASDRVSLGPKPTKADKRKSPDVVTLGGIVDRGDKEASDRVSLGPKPTKADKRKSPDVVTLGGMCNADSNYTPGNPSVKTKSKYSSTSSAPSSNYSSLSSTNIFPKADMRYK</sequence>
<dbReference type="Proteomes" id="UP000887576">
    <property type="component" value="Unplaced"/>
</dbReference>
<dbReference type="WBParaSite" id="JU765_v2.g20543.t1">
    <property type="protein sequence ID" value="JU765_v2.g20543.t1"/>
    <property type="gene ID" value="JU765_v2.g20543"/>
</dbReference>
<name>A0AC34QYX8_9BILA</name>
<proteinExistence type="predicted"/>
<protein>
    <submittedName>
        <fullName evidence="2">Uncharacterized protein</fullName>
    </submittedName>
</protein>